<feature type="coiled-coil region" evidence="1">
    <location>
        <begin position="218"/>
        <end position="252"/>
    </location>
</feature>
<keyword evidence="4" id="KW-1185">Reference proteome</keyword>
<reference evidence="3" key="1">
    <citation type="submission" date="2022-11" db="EMBL/GenBank/DDBJ databases">
        <authorList>
            <person name="Petersen C."/>
        </authorList>
    </citation>
    <scope>NUCLEOTIDE SEQUENCE</scope>
    <source>
        <strain evidence="3">IBT 30761</strain>
    </source>
</reference>
<accession>A0A9W9JXT0</accession>
<evidence type="ECO:0000256" key="1">
    <source>
        <dbReference type="SAM" id="Coils"/>
    </source>
</evidence>
<dbReference type="GeneID" id="81361218"/>
<dbReference type="RefSeq" id="XP_056469655.1">
    <property type="nucleotide sequence ID" value="XM_056622239.1"/>
</dbReference>
<dbReference type="OrthoDB" id="4358808at2759"/>
<organism evidence="3 4">
    <name type="scientific">Penicillium argentinense</name>
    <dbReference type="NCBI Taxonomy" id="1131581"/>
    <lineage>
        <taxon>Eukaryota</taxon>
        <taxon>Fungi</taxon>
        <taxon>Dikarya</taxon>
        <taxon>Ascomycota</taxon>
        <taxon>Pezizomycotina</taxon>
        <taxon>Eurotiomycetes</taxon>
        <taxon>Eurotiomycetidae</taxon>
        <taxon>Eurotiales</taxon>
        <taxon>Aspergillaceae</taxon>
        <taxon>Penicillium</taxon>
    </lineage>
</organism>
<dbReference type="SUPFAM" id="SSF47162">
    <property type="entry name" value="Apolipoprotein"/>
    <property type="match status" value="1"/>
</dbReference>
<evidence type="ECO:0000313" key="4">
    <source>
        <dbReference type="Proteomes" id="UP001149074"/>
    </source>
</evidence>
<evidence type="ECO:0000313" key="3">
    <source>
        <dbReference type="EMBL" id="KAJ5084977.1"/>
    </source>
</evidence>
<dbReference type="EMBL" id="JAPQKI010000010">
    <property type="protein sequence ID" value="KAJ5084977.1"/>
    <property type="molecule type" value="Genomic_DNA"/>
</dbReference>
<proteinExistence type="predicted"/>
<feature type="region of interest" description="Disordered" evidence="2">
    <location>
        <begin position="1"/>
        <end position="23"/>
    </location>
</feature>
<comment type="caution">
    <text evidence="3">The sequence shown here is derived from an EMBL/GenBank/DDBJ whole genome shotgun (WGS) entry which is preliminary data.</text>
</comment>
<evidence type="ECO:0000256" key="2">
    <source>
        <dbReference type="SAM" id="MobiDB-lite"/>
    </source>
</evidence>
<keyword evidence="1" id="KW-0175">Coiled coil</keyword>
<protein>
    <submittedName>
        <fullName evidence="3">Uncharacterized protein</fullName>
    </submittedName>
</protein>
<reference evidence="3" key="2">
    <citation type="journal article" date="2023" name="IMA Fungus">
        <title>Comparative genomic study of the Penicillium genus elucidates a diverse pangenome and 15 lateral gene transfer events.</title>
        <authorList>
            <person name="Petersen C."/>
            <person name="Sorensen T."/>
            <person name="Nielsen M.R."/>
            <person name="Sondergaard T.E."/>
            <person name="Sorensen J.L."/>
            <person name="Fitzpatrick D.A."/>
            <person name="Frisvad J.C."/>
            <person name="Nielsen K.L."/>
        </authorList>
    </citation>
    <scope>NUCLEOTIDE SEQUENCE</scope>
    <source>
        <strain evidence="3">IBT 30761</strain>
    </source>
</reference>
<dbReference type="Proteomes" id="UP001149074">
    <property type="component" value="Unassembled WGS sequence"/>
</dbReference>
<name>A0A9W9JXT0_9EURO</name>
<feature type="compositionally biased region" description="Low complexity" evidence="2">
    <location>
        <begin position="56"/>
        <end position="86"/>
    </location>
</feature>
<gene>
    <name evidence="3" type="ORF">N7532_009748</name>
</gene>
<dbReference type="AlphaFoldDB" id="A0A9W9JXT0"/>
<sequence>MAWSREIGVPLESVSEQVKQVDPPLYCEESVSEQVVRKRRRDPWSMPSDDERQKRLLLPSPQPLGSPTEVNTPSTLSPSPSSIRPTYFTHVSSPGRTERNRLARLERELRGVSDDLICQLLIRSGRQHLLAIPEDVGNGLPSEFEKVGFAKVEMIERRLKRYVDEMIERSLKSHVVDEIVDSAVSECRDQIFDECKTNEAAFREHVDDGNSEVRNTTNECMKEMEEQARKHMREMEERAQEYMNDIEDQGIEIGISTKEKVAKLKRWFNASAQSLLDSKSSHGHELGTNARRSSI</sequence>
<feature type="region of interest" description="Disordered" evidence="2">
    <location>
        <begin position="36"/>
        <end position="95"/>
    </location>
</feature>